<reference evidence="4 5" key="1">
    <citation type="submission" date="2019-01" db="EMBL/GenBank/DDBJ databases">
        <title>Agromyces.</title>
        <authorList>
            <person name="Li J."/>
        </authorList>
    </citation>
    <scope>NUCLEOTIDE SEQUENCE [LARGE SCALE GENOMIC DNA]</scope>
    <source>
        <strain evidence="4 5">DSM 23870</strain>
    </source>
</reference>
<evidence type="ECO:0000256" key="2">
    <source>
        <dbReference type="SAM" id="SignalP"/>
    </source>
</evidence>
<dbReference type="Proteomes" id="UP000292686">
    <property type="component" value="Unassembled WGS sequence"/>
</dbReference>
<accession>A0A4Q2M6W6</accession>
<evidence type="ECO:0000313" key="6">
    <source>
        <dbReference type="Proteomes" id="UP000581087"/>
    </source>
</evidence>
<evidence type="ECO:0000256" key="1">
    <source>
        <dbReference type="SAM" id="MobiDB-lite"/>
    </source>
</evidence>
<keyword evidence="2" id="KW-0732">Signal</keyword>
<keyword evidence="5" id="KW-1185">Reference proteome</keyword>
<reference evidence="3 6" key="2">
    <citation type="submission" date="2020-07" db="EMBL/GenBank/DDBJ databases">
        <title>Sequencing the genomes of 1000 actinobacteria strains.</title>
        <authorList>
            <person name="Klenk H.-P."/>
        </authorList>
    </citation>
    <scope>NUCLEOTIDE SEQUENCE [LARGE SCALE GENOMIC DNA]</scope>
    <source>
        <strain evidence="3 6">DSM 23870</strain>
    </source>
</reference>
<gene>
    <name evidence="3" type="ORF">BJ972_000291</name>
    <name evidence="4" type="ORF">ESP50_15300</name>
</gene>
<dbReference type="AlphaFoldDB" id="A0A4Q2M6W6"/>
<dbReference type="OrthoDB" id="5006159at2"/>
<dbReference type="RefSeq" id="WP_129176719.1">
    <property type="nucleotide sequence ID" value="NZ_JACCBI010000001.1"/>
</dbReference>
<feature type="compositionally biased region" description="Low complexity" evidence="1">
    <location>
        <begin position="13"/>
        <end position="32"/>
    </location>
</feature>
<organism evidence="4 5">
    <name type="scientific">Agromyces atrinae</name>
    <dbReference type="NCBI Taxonomy" id="592376"/>
    <lineage>
        <taxon>Bacteria</taxon>
        <taxon>Bacillati</taxon>
        <taxon>Actinomycetota</taxon>
        <taxon>Actinomycetes</taxon>
        <taxon>Micrococcales</taxon>
        <taxon>Microbacteriaceae</taxon>
        <taxon>Agromyces</taxon>
    </lineage>
</organism>
<dbReference type="EMBL" id="JACCBI010000001">
    <property type="protein sequence ID" value="NYD65772.1"/>
    <property type="molecule type" value="Genomic_DNA"/>
</dbReference>
<dbReference type="EMBL" id="SDPM01000009">
    <property type="protein sequence ID" value="RXZ85562.1"/>
    <property type="molecule type" value="Genomic_DNA"/>
</dbReference>
<protein>
    <submittedName>
        <fullName evidence="4">Uncharacterized protein</fullName>
    </submittedName>
</protein>
<dbReference type="Proteomes" id="UP000581087">
    <property type="component" value="Unassembled WGS sequence"/>
</dbReference>
<feature type="chain" id="PRO_5036356924" evidence="2">
    <location>
        <begin position="19"/>
        <end position="245"/>
    </location>
</feature>
<sequence>MAALVIGLSGCASPGAVATSSPPATSTSTATPGQIASPTPTASEEPAQASVASVVVLPTHVEFRDAAGGVAASFDYATEAEAAILAFRDLLGAETYTDEDDGSYHYPPSTLYAWGDIEIIESHFVDMWADHAGNYSYDRPSFMLIIGTAEQQGIAFSSGVGVIPGDDWAVAASSAIDSGSRFTCTGTPIDSIELGEVEQPDGTTFIQTVTTAIVNESYDPSTNTWTATDVVSEVRAPVMLVDGCV</sequence>
<evidence type="ECO:0000313" key="4">
    <source>
        <dbReference type="EMBL" id="RXZ85562.1"/>
    </source>
</evidence>
<evidence type="ECO:0000313" key="5">
    <source>
        <dbReference type="Proteomes" id="UP000292686"/>
    </source>
</evidence>
<name>A0A4Q2M6W6_9MICO</name>
<proteinExistence type="predicted"/>
<evidence type="ECO:0000313" key="3">
    <source>
        <dbReference type="EMBL" id="NYD65772.1"/>
    </source>
</evidence>
<comment type="caution">
    <text evidence="4">The sequence shown here is derived from an EMBL/GenBank/DDBJ whole genome shotgun (WGS) entry which is preliminary data.</text>
</comment>
<feature type="signal peptide" evidence="2">
    <location>
        <begin position="1"/>
        <end position="18"/>
    </location>
</feature>
<feature type="region of interest" description="Disordered" evidence="1">
    <location>
        <begin position="13"/>
        <end position="45"/>
    </location>
</feature>